<feature type="compositionally biased region" description="Polar residues" evidence="6">
    <location>
        <begin position="828"/>
        <end position="837"/>
    </location>
</feature>
<feature type="region of interest" description="Disordered" evidence="6">
    <location>
        <begin position="355"/>
        <end position="463"/>
    </location>
</feature>
<dbReference type="CDD" id="cd09497">
    <property type="entry name" value="SAM_caskin1_2_repeat1"/>
    <property type="match status" value="1"/>
</dbReference>
<dbReference type="InterPro" id="IPR035498">
    <property type="entry name" value="Caskin1/2_SAM_2"/>
</dbReference>
<feature type="repeat" description="ANK" evidence="4">
    <location>
        <begin position="218"/>
        <end position="250"/>
    </location>
</feature>
<dbReference type="Gene3D" id="1.10.150.50">
    <property type="entry name" value="Transcription Factor, Ets-1"/>
    <property type="match status" value="2"/>
</dbReference>
<dbReference type="KEGG" id="aplc:110981774"/>
<gene>
    <name evidence="10" type="primary">LOC110981774</name>
</gene>
<dbReference type="FunFam" id="1.10.150.50:FF:000028">
    <property type="entry name" value="caskin-2 isoform X2"/>
    <property type="match status" value="1"/>
</dbReference>
<dbReference type="InterPro" id="IPR035497">
    <property type="entry name" value="Caskin1/2_SAM_1"/>
</dbReference>
<feature type="domain" description="SH3" evidence="7">
    <location>
        <begin position="279"/>
        <end position="343"/>
    </location>
</feature>
<dbReference type="InterPro" id="IPR013761">
    <property type="entry name" value="SAM/pointed_sf"/>
</dbReference>
<feature type="repeat" description="ANK" evidence="4">
    <location>
        <begin position="186"/>
        <end position="218"/>
    </location>
</feature>
<dbReference type="PROSITE" id="PS50088">
    <property type="entry name" value="ANK_REPEAT"/>
    <property type="match status" value="5"/>
</dbReference>
<dbReference type="InterPro" id="IPR033635">
    <property type="entry name" value="ANKS1/Caskin"/>
</dbReference>
<dbReference type="InterPro" id="IPR002110">
    <property type="entry name" value="Ankyrin_rpt"/>
</dbReference>
<dbReference type="SMART" id="SM00326">
    <property type="entry name" value="SH3"/>
    <property type="match status" value="1"/>
</dbReference>
<dbReference type="Gene3D" id="2.30.30.40">
    <property type="entry name" value="SH3 Domains"/>
    <property type="match status" value="1"/>
</dbReference>
<feature type="compositionally biased region" description="Basic and acidic residues" evidence="6">
    <location>
        <begin position="1404"/>
        <end position="1420"/>
    </location>
</feature>
<feature type="compositionally biased region" description="Polar residues" evidence="6">
    <location>
        <begin position="1269"/>
        <end position="1279"/>
    </location>
</feature>
<dbReference type="CDD" id="cd09498">
    <property type="entry name" value="SAM_caskin1_2_repeat2"/>
    <property type="match status" value="1"/>
</dbReference>
<keyword evidence="3 4" id="KW-0040">ANK repeat</keyword>
<dbReference type="Proteomes" id="UP000694845">
    <property type="component" value="Unplaced"/>
</dbReference>
<feature type="region of interest" description="Disordered" evidence="6">
    <location>
        <begin position="534"/>
        <end position="581"/>
    </location>
</feature>
<accession>A0A8B7YRM9</accession>
<feature type="compositionally biased region" description="Pro residues" evidence="6">
    <location>
        <begin position="1731"/>
        <end position="1798"/>
    </location>
</feature>
<name>A0A8B7YRM9_ACAPL</name>
<feature type="region of interest" description="Disordered" evidence="6">
    <location>
        <begin position="1157"/>
        <end position="1435"/>
    </location>
</feature>
<feature type="repeat" description="ANK" evidence="4">
    <location>
        <begin position="114"/>
        <end position="146"/>
    </location>
</feature>
<evidence type="ECO:0000259" key="8">
    <source>
        <dbReference type="PROSITE" id="PS50105"/>
    </source>
</evidence>
<evidence type="ECO:0000313" key="9">
    <source>
        <dbReference type="Proteomes" id="UP000694845"/>
    </source>
</evidence>
<evidence type="ECO:0000256" key="5">
    <source>
        <dbReference type="PROSITE-ProRule" id="PRU00192"/>
    </source>
</evidence>
<evidence type="ECO:0000256" key="2">
    <source>
        <dbReference type="ARBA" id="ARBA00022737"/>
    </source>
</evidence>
<dbReference type="SMART" id="SM00248">
    <property type="entry name" value="ANK"/>
    <property type="match status" value="6"/>
</dbReference>
<keyword evidence="9" id="KW-1185">Reference proteome</keyword>
<dbReference type="Pfam" id="PF12796">
    <property type="entry name" value="Ank_2"/>
    <property type="match status" value="2"/>
</dbReference>
<dbReference type="InterPro" id="IPR036028">
    <property type="entry name" value="SH3-like_dom_sf"/>
</dbReference>
<feature type="domain" description="SAM" evidence="8">
    <location>
        <begin position="713"/>
        <end position="777"/>
    </location>
</feature>
<feature type="compositionally biased region" description="Low complexity" evidence="6">
    <location>
        <begin position="1916"/>
        <end position="1928"/>
    </location>
</feature>
<dbReference type="Pfam" id="PF07653">
    <property type="entry name" value="SH3_2"/>
    <property type="match status" value="1"/>
</dbReference>
<feature type="compositionally biased region" description="Polar residues" evidence="6">
    <location>
        <begin position="1062"/>
        <end position="1073"/>
    </location>
</feature>
<dbReference type="SUPFAM" id="SSF50044">
    <property type="entry name" value="SH3-domain"/>
    <property type="match status" value="1"/>
</dbReference>
<dbReference type="PANTHER" id="PTHR24174:SF16">
    <property type="entry name" value="CASKIN-2"/>
    <property type="match status" value="1"/>
</dbReference>
<feature type="repeat" description="ANK" evidence="4">
    <location>
        <begin position="147"/>
        <end position="179"/>
    </location>
</feature>
<dbReference type="PROSITE" id="PS50002">
    <property type="entry name" value="SH3"/>
    <property type="match status" value="1"/>
</dbReference>
<feature type="compositionally biased region" description="Pro residues" evidence="6">
    <location>
        <begin position="1632"/>
        <end position="1694"/>
    </location>
</feature>
<feature type="compositionally biased region" description="Polar residues" evidence="6">
    <location>
        <begin position="1877"/>
        <end position="1891"/>
    </location>
</feature>
<dbReference type="RefSeq" id="XP_022095342.1">
    <property type="nucleotide sequence ID" value="XM_022239650.1"/>
</dbReference>
<sequence length="2134" mass="229054">MGKDMELLKAVKEEDIPQVQRIMTKLKAKQKKQGTIKKSPVNYQDEDGFSALHHAALISNCNIMAALLDCNQISVDIKDNKGMRPLHYAAWQGKVEPVNLLVKFGSAPNDGSQDGETPLHLAAQYGSHMVVDTLLRHQADPTLKNKAGKTALDLAAEFGRLKVVQLLMNSNQSTALLDIPSRTRVSMHTPLHLAAKNGHSDVIRVLLEYGIDINRETPNGTALHEAALAGKSEVVKLLIASGIDVYKKNSHGQTALDIVNKFTPTRAAQDIKQLLRDSIGGSQARALQDYVRIHDRSALSFKAGDIISVLERNPDGKWKGSISKGNIESIGFFPSSHVELLTRPVSTSSIGQQSTFSYASTSPTSTGLPLPTGQSYPHGSTPLSSMPGSLTSPSSNVLVDTTNNRYSSDSTTSASSSGNWSNRDSVDPMHGQPFKHGYYHPPSSNAAFSPPQPPPLQPMNGSIPYGMPQDKPFPPATDHYHSNMVGSPPRAMAGSPHHIPSPTHDQSYYHAMTPQHPLSPRRLHPDGVQQHENGIWLKQGGGGQANLDNSGEESGVDVSSSTESMEKRSYGGIRTPGNAPTIHMNVSTKPLAYSQPFRSFENVLGDKDTLRSLAGNQRPHSDGSSDIKMEIMRHPDVKPQYKGKDADRIYEWLKRQGMPEYTNNFTKAGYDMPTISRMTPEDLTAIGVTKPGHRKRISAMISQLSEPDGIPNYKPTDVVTWLKLLDLYQYYNTFVSNNYNTMDAVSEITWEDLQEMGINQLGHQKKFSLAIKRLRDLQKQATKVLASAQQAGSAGSDNDSVSPHSSSDGAYHHYPHPNALMLAQLGQRTSPLQSPDSTLAKKKPPGLRSSQESLGSDGSNKSSGSQGSHEQAYPKKIVHLSQLSENREASYIPTSLKVTAGMQPEHKAPTPEGDKAPNPSAVQTFSTFKQPPVTTTPGETFKIPAVPRDRKSNDSLERVLLAQGSGYDSSSGVPKRNSVEGGSSIGSSGSGDGSVKMKRSNPPAPPKRTNSIRTVDEEQLKTATIGRKKSLKQFREEMAAGNMNKKVELPEGYATIKRSGTRKTQMLTRSASQEGDFPPLGSGVAIGPPVPPTVPALTQGSIGNSVASGVAVTSSAPSQPNHSMFSSSKVIDETPAQTVNYSAYGVTNQPVLTPVHQQQQPSLTYGPYSQTSTPSRSASVPTSPVTMQQPTWTNQQTPYSRDLGTPSVSASVPSSASSTPSHNPTVSKPNAALIAEMQQSIAACMPPSARLNPQSSVKSAPESSFHVPSATTSDTQQSAAVPIQLPPSKADDKASTQRQPSGLSDDSQSQSSAGGTFKIPQGLPPRMASNRPASGELLLNTSRRPSSGGFKLGVDIEQEKQTQSRAQQAEVNMREGGLSSSQRPPSTGSTGSGGSGSTDSGSGKSDRPGNMELLWKRMSQEGEENAPIIQPALSKPLEGIWRPKSRHYDIGSQLEDQNQVDFSTDGESSNLKIQTKATFRSLKKQFLDQNSTPITYHTLKRPPKKPDPNFSEEDFRPRSKSFTDMDEYNQSPVAKDAPVNFETYAAKEDAIRQPDFDTNVESLPPGSDSFPTSGNSFQNMQTQNSSVKMPFPDNGGHAQKPVSLPGLVSNYGAKNLGSDKGSFHEPVLNSQPHPPSVGPKKVPPPQVPPPLVPPPQVPPPQVPPPKIPKPQSLPPQASPPPPQAPQPQASPPKAPSSEEPFSKAPPQKVSPQQVLPPKVSPKAPRMKAAIQPPPPPAQQEMMPPPPPVDDLPPPPPNDDFPLPPPPSQEFDLPPPPLPEEAGLPPPPPLQTNTPPYPPFSCNNFPAPPPTVQPVSQKLSRQAGGPQTAPKSKSSSGKKKSSHRTPVVSEGWESNSDTIKRKPSTPSPGLSLPPDNVSEATATSAQSIEPQQSPSVDKKSKKSPVKAPVKVPEKSVKSPSRTGKAAVKAPVKKKAVVAPPPLEDSDDVDFYSQDLDMMDTLGGQDAAVESDSSDTMESALSGFENENTDTIKKQPMKLSPARAKTEVSHPETLGRAPFIGESASAGSKTDVMRDRDEAASSKKKRDSQGFGEVSLQLADILNSMGSEDPLANFAANAEASAKARLSPTKSFSPTQTGPLAIQEPASQEPVDSKDIFNDIESMFNDLTFDLDSMMN</sequence>
<feature type="region of interest" description="Disordered" evidence="6">
    <location>
        <begin position="1059"/>
        <end position="1129"/>
    </location>
</feature>
<feature type="compositionally biased region" description="Polar residues" evidence="6">
    <location>
        <begin position="1569"/>
        <end position="1587"/>
    </location>
</feature>
<feature type="compositionally biased region" description="Polar residues" evidence="6">
    <location>
        <begin position="1119"/>
        <end position="1129"/>
    </location>
</feature>
<feature type="compositionally biased region" description="Basic and acidic residues" evidence="6">
    <location>
        <begin position="904"/>
        <end position="915"/>
    </location>
</feature>
<evidence type="ECO:0000256" key="1">
    <source>
        <dbReference type="ARBA" id="ARBA00022443"/>
    </source>
</evidence>
<protein>
    <submittedName>
        <fullName evidence="10">Caskin-2-like isoform X1</fullName>
    </submittedName>
</protein>
<feature type="compositionally biased region" description="Polar residues" evidence="6">
    <location>
        <begin position="396"/>
        <end position="406"/>
    </location>
</feature>
<evidence type="ECO:0000259" key="7">
    <source>
        <dbReference type="PROSITE" id="PS50002"/>
    </source>
</evidence>
<feature type="region of interest" description="Disordered" evidence="6">
    <location>
        <begin position="1493"/>
        <end position="1950"/>
    </location>
</feature>
<keyword evidence="1 5" id="KW-0728">SH3 domain</keyword>
<feature type="region of interest" description="Disordered" evidence="6">
    <location>
        <begin position="828"/>
        <end position="873"/>
    </location>
</feature>
<feature type="region of interest" description="Disordered" evidence="6">
    <location>
        <begin position="1962"/>
        <end position="2049"/>
    </location>
</feature>
<dbReference type="SMART" id="SM00454">
    <property type="entry name" value="SAM"/>
    <property type="match status" value="2"/>
</dbReference>
<dbReference type="SUPFAM" id="SSF47769">
    <property type="entry name" value="SAM/Pointed domain"/>
    <property type="match status" value="2"/>
</dbReference>
<organism evidence="9 10">
    <name type="scientific">Acanthaster planci</name>
    <name type="common">Crown-of-thorns starfish</name>
    <dbReference type="NCBI Taxonomy" id="133434"/>
    <lineage>
        <taxon>Eukaryota</taxon>
        <taxon>Metazoa</taxon>
        <taxon>Echinodermata</taxon>
        <taxon>Eleutherozoa</taxon>
        <taxon>Asterozoa</taxon>
        <taxon>Asteroidea</taxon>
        <taxon>Valvatacea</taxon>
        <taxon>Valvatida</taxon>
        <taxon>Acanthasteridae</taxon>
        <taxon>Acanthaster</taxon>
    </lineage>
</organism>
<reference evidence="10" key="1">
    <citation type="submission" date="2025-08" db="UniProtKB">
        <authorList>
            <consortium name="RefSeq"/>
        </authorList>
    </citation>
    <scope>IDENTIFICATION</scope>
</reference>
<keyword evidence="2" id="KW-0677">Repeat</keyword>
<feature type="compositionally biased region" description="Low complexity" evidence="6">
    <location>
        <begin position="1105"/>
        <end position="1118"/>
    </location>
</feature>
<feature type="compositionally biased region" description="Basic and acidic residues" evidence="6">
    <location>
        <begin position="947"/>
        <end position="957"/>
    </location>
</feature>
<feature type="compositionally biased region" description="Low complexity" evidence="6">
    <location>
        <begin position="1379"/>
        <end position="1389"/>
    </location>
</feature>
<evidence type="ECO:0000256" key="3">
    <source>
        <dbReference type="ARBA" id="ARBA00023043"/>
    </source>
</evidence>
<feature type="compositionally biased region" description="Polar residues" evidence="6">
    <location>
        <begin position="848"/>
        <end position="869"/>
    </location>
</feature>
<dbReference type="InterPro" id="IPR036770">
    <property type="entry name" value="Ankyrin_rpt-contain_sf"/>
</dbReference>
<feature type="region of interest" description="Disordered" evidence="6">
    <location>
        <begin position="2080"/>
        <end position="2108"/>
    </location>
</feature>
<evidence type="ECO:0000256" key="4">
    <source>
        <dbReference type="PROSITE-ProRule" id="PRU00023"/>
    </source>
</evidence>
<dbReference type="Pfam" id="PF00536">
    <property type="entry name" value="SAM_1"/>
    <property type="match status" value="2"/>
</dbReference>
<feature type="compositionally biased region" description="Polar residues" evidence="6">
    <location>
        <begin position="2086"/>
        <end position="2096"/>
    </location>
</feature>
<dbReference type="PANTHER" id="PTHR24174">
    <property type="entry name" value="ANKYRIN REPEAT AND STERILE ALPHA MOTIF DOMAIN-CONTAINING PROTEIN 1"/>
    <property type="match status" value="1"/>
</dbReference>
<feature type="compositionally biased region" description="Basic and acidic residues" evidence="6">
    <location>
        <begin position="1513"/>
        <end position="1523"/>
    </location>
</feature>
<feature type="compositionally biased region" description="Low complexity" evidence="6">
    <location>
        <begin position="407"/>
        <end position="423"/>
    </location>
</feature>
<dbReference type="OrthoDB" id="6156898at2759"/>
<feature type="compositionally biased region" description="Polar residues" evidence="6">
    <location>
        <begin position="1251"/>
        <end position="1262"/>
    </location>
</feature>
<feature type="repeat" description="ANK" evidence="4">
    <location>
        <begin position="81"/>
        <end position="113"/>
    </location>
</feature>
<evidence type="ECO:0000313" key="10">
    <source>
        <dbReference type="RefSeq" id="XP_022095342.1"/>
    </source>
</evidence>
<dbReference type="InterPro" id="IPR001660">
    <property type="entry name" value="SAM"/>
</dbReference>
<evidence type="ECO:0000256" key="6">
    <source>
        <dbReference type="SAM" id="MobiDB-lite"/>
    </source>
</evidence>
<dbReference type="InterPro" id="IPR001452">
    <property type="entry name" value="SH3_domain"/>
</dbReference>
<proteinExistence type="predicted"/>
<dbReference type="PROSITE" id="PS50105">
    <property type="entry name" value="SAM_DOMAIN"/>
    <property type="match status" value="2"/>
</dbReference>
<dbReference type="Gene3D" id="1.25.40.20">
    <property type="entry name" value="Ankyrin repeat-containing domain"/>
    <property type="match status" value="2"/>
</dbReference>
<dbReference type="PROSITE" id="PS50297">
    <property type="entry name" value="ANK_REP_REGION"/>
    <property type="match status" value="4"/>
</dbReference>
<dbReference type="PRINTS" id="PR01415">
    <property type="entry name" value="ANKYRIN"/>
</dbReference>
<feature type="domain" description="SAM" evidence="8">
    <location>
        <begin position="644"/>
        <end position="707"/>
    </location>
</feature>
<feature type="compositionally biased region" description="Polar residues" evidence="6">
    <location>
        <begin position="1157"/>
        <end position="1199"/>
    </location>
</feature>
<feature type="region of interest" description="Disordered" evidence="6">
    <location>
        <begin position="788"/>
        <end position="815"/>
    </location>
</feature>
<dbReference type="SUPFAM" id="SSF48403">
    <property type="entry name" value="Ankyrin repeat"/>
    <property type="match status" value="1"/>
</dbReference>
<feature type="compositionally biased region" description="Low complexity" evidence="6">
    <location>
        <begin position="1205"/>
        <end position="1221"/>
    </location>
</feature>
<feature type="compositionally biased region" description="Basic and acidic residues" evidence="6">
    <location>
        <begin position="1545"/>
        <end position="1555"/>
    </location>
</feature>
<feature type="compositionally biased region" description="Low complexity" evidence="6">
    <location>
        <begin position="788"/>
        <end position="808"/>
    </location>
</feature>
<dbReference type="GeneID" id="110981774"/>
<feature type="compositionally biased region" description="Polar residues" evidence="6">
    <location>
        <begin position="920"/>
        <end position="938"/>
    </location>
</feature>
<feature type="region of interest" description="Disordered" evidence="6">
    <location>
        <begin position="903"/>
        <end position="1029"/>
    </location>
</feature>
<feature type="compositionally biased region" description="Low complexity" evidence="6">
    <location>
        <begin position="360"/>
        <end position="395"/>
    </location>
</feature>
<feature type="compositionally biased region" description="Basic and acidic residues" evidence="6">
    <location>
        <begin position="2029"/>
        <end position="2039"/>
    </location>
</feature>